<reference evidence="1 2" key="1">
    <citation type="submission" date="2018-07" db="EMBL/GenBank/DDBJ databases">
        <authorList>
            <person name="Zhang Y."/>
            <person name="Wang L."/>
            <person name="Ma S."/>
        </authorList>
    </citation>
    <scope>NUCLEOTIDE SEQUENCE [LARGE SCALE GENOMIC DNA]</scope>
    <source>
        <strain evidence="1 2">4-2</strain>
    </source>
</reference>
<evidence type="ECO:0000313" key="2">
    <source>
        <dbReference type="Proteomes" id="UP000273516"/>
    </source>
</evidence>
<dbReference type="Proteomes" id="UP000273516">
    <property type="component" value="Unassembled WGS sequence"/>
</dbReference>
<dbReference type="AlphaFoldDB" id="A0A3M0MEK1"/>
<dbReference type="EMBL" id="QOKZ01000002">
    <property type="protein sequence ID" value="RMC36116.1"/>
    <property type="molecule type" value="Genomic_DNA"/>
</dbReference>
<comment type="caution">
    <text evidence="1">The sequence shown here is derived from an EMBL/GenBank/DDBJ whole genome shotgun (WGS) entry which is preliminary data.</text>
</comment>
<name>A0A3M0MEK1_9RHOB</name>
<protein>
    <submittedName>
        <fullName evidence="1">Uncharacterized protein</fullName>
    </submittedName>
</protein>
<proteinExistence type="predicted"/>
<evidence type="ECO:0000313" key="1">
    <source>
        <dbReference type="EMBL" id="RMC36116.1"/>
    </source>
</evidence>
<sequence length="235" mass="26180">MDMDPGRFPDVSFLPLGKGSAVPRKFYEHDAEAGIVRTIAPGWQNTEFTAGMQKSSSQRQLLVVSLPLNTSRILRDVSWHTHVPWQLRRSEAETPLSDQLVERLIDQDSRYAIGFMTALIAIGLDAVVLEAPRFFETASYLPRTRLEVCQYIDALYRERVRAGLAAAGVGVIDQPAETISDRGTTRLEYDHEDPRDTHHANALYGQLALDRILSYAAAGAEREHDLGSSLSHGLH</sequence>
<organism evidence="1 2">
    <name type="scientific">Paracoccus alkanivorans</name>
    <dbReference type="NCBI Taxonomy" id="2116655"/>
    <lineage>
        <taxon>Bacteria</taxon>
        <taxon>Pseudomonadati</taxon>
        <taxon>Pseudomonadota</taxon>
        <taxon>Alphaproteobacteria</taxon>
        <taxon>Rhodobacterales</taxon>
        <taxon>Paracoccaceae</taxon>
        <taxon>Paracoccus</taxon>
    </lineage>
</organism>
<accession>A0A3M0MEK1</accession>
<keyword evidence="2" id="KW-1185">Reference proteome</keyword>
<gene>
    <name evidence="1" type="ORF">C9E81_05270</name>
</gene>